<proteinExistence type="inferred from homology"/>
<dbReference type="InterPro" id="IPR006258">
    <property type="entry name" value="Lipoamide_DH"/>
</dbReference>
<dbReference type="InterPro" id="IPR036188">
    <property type="entry name" value="FAD/NAD-bd_sf"/>
</dbReference>
<evidence type="ECO:0000259" key="10">
    <source>
        <dbReference type="Pfam" id="PF02852"/>
    </source>
</evidence>
<dbReference type="InterPro" id="IPR016156">
    <property type="entry name" value="FAD/NAD-linked_Rdtase_dimer_sf"/>
</dbReference>
<evidence type="ECO:0000256" key="5">
    <source>
        <dbReference type="ARBA" id="ARBA00022630"/>
    </source>
</evidence>
<evidence type="ECO:0000256" key="8">
    <source>
        <dbReference type="ARBA" id="ARBA00049187"/>
    </source>
</evidence>
<evidence type="ECO:0000313" key="12">
    <source>
        <dbReference type="EMBL" id="MCY1082617.1"/>
    </source>
</evidence>
<dbReference type="SUPFAM" id="SSF55424">
    <property type="entry name" value="FAD/NAD-linked reductases, dimerisation (C-terminal) domain"/>
    <property type="match status" value="1"/>
</dbReference>
<evidence type="ECO:0000256" key="3">
    <source>
        <dbReference type="ARBA" id="ARBA00012608"/>
    </source>
</evidence>
<dbReference type="SUPFAM" id="SSF51905">
    <property type="entry name" value="FAD/NAD(P)-binding domain"/>
    <property type="match status" value="1"/>
</dbReference>
<reference evidence="12 13" key="1">
    <citation type="submission" date="2022-11" db="EMBL/GenBank/DDBJ databases">
        <title>Minimal conservation of predation-associated metabolite biosynthetic gene clusters underscores biosynthetic potential of Myxococcota including descriptions for ten novel species: Archangium lansinium sp. nov., Myxococcus landrumus sp. nov., Nannocystis bai.</title>
        <authorList>
            <person name="Ahearne A."/>
            <person name="Stevens C."/>
            <person name="Phillips K."/>
        </authorList>
    </citation>
    <scope>NUCLEOTIDE SEQUENCE [LARGE SCALE GENOMIC DNA]</scope>
    <source>
        <strain evidence="12 13">MIWBW</strain>
    </source>
</reference>
<dbReference type="NCBIfam" id="TIGR01350">
    <property type="entry name" value="lipoamide_DH"/>
    <property type="match status" value="1"/>
</dbReference>
<dbReference type="PIRSF" id="PIRSF000350">
    <property type="entry name" value="Mercury_reductase_MerA"/>
    <property type="match status" value="1"/>
</dbReference>
<evidence type="ECO:0000256" key="7">
    <source>
        <dbReference type="ARBA" id="ARBA00023027"/>
    </source>
</evidence>
<evidence type="ECO:0000256" key="4">
    <source>
        <dbReference type="ARBA" id="ARBA00016961"/>
    </source>
</evidence>
<evidence type="ECO:0000313" key="13">
    <source>
        <dbReference type="Proteomes" id="UP001207654"/>
    </source>
</evidence>
<dbReference type="Gene3D" id="3.30.390.30">
    <property type="match status" value="1"/>
</dbReference>
<dbReference type="InterPro" id="IPR004099">
    <property type="entry name" value="Pyr_nucl-diS_OxRdtase_dimer"/>
</dbReference>
<feature type="domain" description="FAD/NAD(P)-binding" evidence="11">
    <location>
        <begin position="22"/>
        <end position="343"/>
    </location>
</feature>
<comment type="similarity">
    <text evidence="2 9">Belongs to the class-I pyridine nucleotide-disulfide oxidoreductase family.</text>
</comment>
<organism evidence="12 13">
    <name type="scientific">Archangium lansingense</name>
    <dbReference type="NCBI Taxonomy" id="2995310"/>
    <lineage>
        <taxon>Bacteria</taxon>
        <taxon>Pseudomonadati</taxon>
        <taxon>Myxococcota</taxon>
        <taxon>Myxococcia</taxon>
        <taxon>Myxococcales</taxon>
        <taxon>Cystobacterineae</taxon>
        <taxon>Archangiaceae</taxon>
        <taxon>Archangium</taxon>
    </lineage>
</organism>
<feature type="domain" description="Pyridine nucleotide-disulphide oxidoreductase dimerisation" evidence="10">
    <location>
        <begin position="363"/>
        <end position="472"/>
    </location>
</feature>
<protein>
    <recommendedName>
        <fullName evidence="4 9">Dihydrolipoyl dehydrogenase</fullName>
        <ecNumber evidence="3 9">1.8.1.4</ecNumber>
    </recommendedName>
</protein>
<keyword evidence="6 9" id="KW-0274">FAD</keyword>
<keyword evidence="7 9" id="KW-0520">NAD</keyword>
<evidence type="ECO:0000256" key="6">
    <source>
        <dbReference type="ARBA" id="ARBA00022827"/>
    </source>
</evidence>
<dbReference type="EC" id="1.8.1.4" evidence="3 9"/>
<comment type="subcellular location">
    <subcellularLocation>
        <location evidence="1">Cytoplasm</location>
    </subcellularLocation>
</comment>
<comment type="catalytic activity">
    <reaction evidence="8 9">
        <text>N(6)-[(R)-dihydrolipoyl]-L-lysyl-[protein] + NAD(+) = N(6)-[(R)-lipoyl]-L-lysyl-[protein] + NADH + H(+)</text>
        <dbReference type="Rhea" id="RHEA:15045"/>
        <dbReference type="Rhea" id="RHEA-COMP:10474"/>
        <dbReference type="Rhea" id="RHEA-COMP:10475"/>
        <dbReference type="ChEBI" id="CHEBI:15378"/>
        <dbReference type="ChEBI" id="CHEBI:57540"/>
        <dbReference type="ChEBI" id="CHEBI:57945"/>
        <dbReference type="ChEBI" id="CHEBI:83099"/>
        <dbReference type="ChEBI" id="CHEBI:83100"/>
        <dbReference type="EC" id="1.8.1.4"/>
    </reaction>
</comment>
<dbReference type="Proteomes" id="UP001207654">
    <property type="component" value="Unassembled WGS sequence"/>
</dbReference>
<keyword evidence="5 9" id="KW-0285">Flavoprotein</keyword>
<comment type="cofactor">
    <cofactor evidence="9">
        <name>FAD</name>
        <dbReference type="ChEBI" id="CHEBI:57692"/>
    </cofactor>
    <text evidence="9">Binds 1 FAD per subunit.</text>
</comment>
<comment type="miscellaneous">
    <text evidence="9">The active site is a redox-active disulfide bond.</text>
</comment>
<dbReference type="InterPro" id="IPR050151">
    <property type="entry name" value="Class-I_Pyr_Nuc-Dis_Oxidored"/>
</dbReference>
<name>A0ABT4ALQ5_9BACT</name>
<evidence type="ECO:0000256" key="1">
    <source>
        <dbReference type="ARBA" id="ARBA00004496"/>
    </source>
</evidence>
<dbReference type="Pfam" id="PF02852">
    <property type="entry name" value="Pyr_redox_dim"/>
    <property type="match status" value="1"/>
</dbReference>
<dbReference type="EMBL" id="JAPNKA010000001">
    <property type="protein sequence ID" value="MCY1082617.1"/>
    <property type="molecule type" value="Genomic_DNA"/>
</dbReference>
<evidence type="ECO:0000259" key="11">
    <source>
        <dbReference type="Pfam" id="PF07992"/>
    </source>
</evidence>
<keyword evidence="9 12" id="KW-0560">Oxidoreductase</keyword>
<dbReference type="PRINTS" id="PR00411">
    <property type="entry name" value="PNDRDTASEI"/>
</dbReference>
<dbReference type="PRINTS" id="PR00368">
    <property type="entry name" value="FADPNR"/>
</dbReference>
<dbReference type="PANTHER" id="PTHR22912">
    <property type="entry name" value="DISULFIDE OXIDOREDUCTASE"/>
    <property type="match status" value="1"/>
</dbReference>
<evidence type="ECO:0000256" key="2">
    <source>
        <dbReference type="ARBA" id="ARBA00007532"/>
    </source>
</evidence>
<accession>A0ABT4ALQ5</accession>
<dbReference type="RefSeq" id="WP_267541176.1">
    <property type="nucleotide sequence ID" value="NZ_JAPNKA010000001.1"/>
</dbReference>
<dbReference type="InterPro" id="IPR023753">
    <property type="entry name" value="FAD/NAD-binding_dom"/>
</dbReference>
<keyword evidence="9" id="KW-0676">Redox-active center</keyword>
<dbReference type="GO" id="GO:0004148">
    <property type="term" value="F:dihydrolipoyl dehydrogenase (NADH) activity"/>
    <property type="evidence" value="ECO:0007669"/>
    <property type="project" value="UniProtKB-EC"/>
</dbReference>
<dbReference type="PANTHER" id="PTHR22912:SF217">
    <property type="entry name" value="DIHYDROLIPOYL DEHYDROGENASE"/>
    <property type="match status" value="1"/>
</dbReference>
<keyword evidence="13" id="KW-1185">Reference proteome</keyword>
<dbReference type="Pfam" id="PF07992">
    <property type="entry name" value="Pyr_redox_2"/>
    <property type="match status" value="1"/>
</dbReference>
<gene>
    <name evidence="12" type="primary">lpdA</name>
    <name evidence="12" type="ORF">OV287_50030</name>
</gene>
<evidence type="ECO:0000256" key="9">
    <source>
        <dbReference type="RuleBase" id="RU003692"/>
    </source>
</evidence>
<dbReference type="InterPro" id="IPR001100">
    <property type="entry name" value="Pyr_nuc-diS_OxRdtase"/>
</dbReference>
<sequence length="482" mass="50788">MTSRDSASSRNGTTVRSGDVLDVVVIGAGPGGYAAAIRTAQLGLQVALVERDNRLGGVCTLRGCIPTKALLHTADVLEDARHGGELGVVASEVRLDLAAAHAFKNRVVEKNSAGVGFLMKKNGVRVVQGFGTLAGPGRVRVTDSRGEVQELQTRHVLLATGSAPKPLPGLPFDGERVLSSDHALELSRVPGSLAIIGGGAVGVEFASLYSRFGSRVSLIEMMPHLLPLEDVDVSTELERSLRRRGLEVHTGAKLEDSRVTPNGVTLTLRTADGGTRTVEAEKLLVAAGRRPLTEGLGLEALGVKLERGFVPVDGRMRTSVPGLYAIGDIVPTPALAHVATMEAIVAAEAIAGLEPQPIDYAQVPSCTYSAPEVASIGLTEARARERGFDVRVGRFPFSALGKARVLDHTEGFVKLVSDARYGELLGVHLIGPHVTELLAEAGVALRLEATVEELARTMHAHPTLSEVIHEAAEVALGHPLHL</sequence>
<dbReference type="Gene3D" id="3.50.50.60">
    <property type="entry name" value="FAD/NAD(P)-binding domain"/>
    <property type="match status" value="2"/>
</dbReference>
<comment type="caution">
    <text evidence="12">The sequence shown here is derived from an EMBL/GenBank/DDBJ whole genome shotgun (WGS) entry which is preliminary data.</text>
</comment>